<name>A0A182UY85_ANOME</name>
<feature type="transmembrane region" description="Helical" evidence="2">
    <location>
        <begin position="158"/>
        <end position="177"/>
    </location>
</feature>
<evidence type="ECO:0000256" key="2">
    <source>
        <dbReference type="SAM" id="Phobius"/>
    </source>
</evidence>
<dbReference type="EnsemblMetazoa" id="AMEM005712-RA">
    <property type="protein sequence ID" value="AMEM005712-PA"/>
    <property type="gene ID" value="AMEM005712"/>
</dbReference>
<dbReference type="VEuPathDB" id="VectorBase:AMEM005712"/>
<feature type="transmembrane region" description="Helical" evidence="2">
    <location>
        <begin position="102"/>
        <end position="122"/>
    </location>
</feature>
<feature type="transmembrane region" description="Helical" evidence="2">
    <location>
        <begin position="197"/>
        <end position="219"/>
    </location>
</feature>
<sequence>MVIHLGEQILKGLGVGFADVATLQLLFRARAQVLFCRPLRTTTLLLGTGSLGTLTTACWCLLLLRSGIFLLFWFFLCWWIVTTADCRLLASWSLLWCLRTRSSWRLLLFFLLLLAVVLLFGLFFRFRLALGTTWLCTLAWLLSTLWCPSRTWCWRRFWLLLLLLFLLRLHFLLRLGPSGTACRGRTTYRGGPCARSLSWLWCRLLLFLLGRFFFLRFGLCRASGPLRGRSTSLRNRRLAMLPARLRRRSRSSSRNSRRCVSSSPVSRQMQQLR</sequence>
<dbReference type="AlphaFoldDB" id="A0A182UY85"/>
<dbReference type="Proteomes" id="UP000075903">
    <property type="component" value="Unassembled WGS sequence"/>
</dbReference>
<feature type="compositionally biased region" description="Basic residues" evidence="1">
    <location>
        <begin position="248"/>
        <end position="257"/>
    </location>
</feature>
<evidence type="ECO:0000313" key="4">
    <source>
        <dbReference type="Proteomes" id="UP000075903"/>
    </source>
</evidence>
<feature type="compositionally biased region" description="Low complexity" evidence="1">
    <location>
        <begin position="258"/>
        <end position="267"/>
    </location>
</feature>
<keyword evidence="2" id="KW-0812">Transmembrane</keyword>
<keyword evidence="2" id="KW-1133">Transmembrane helix</keyword>
<proteinExistence type="predicted"/>
<organism evidence="3 4">
    <name type="scientific">Anopheles merus</name>
    <name type="common">Mosquito</name>
    <dbReference type="NCBI Taxonomy" id="30066"/>
    <lineage>
        <taxon>Eukaryota</taxon>
        <taxon>Metazoa</taxon>
        <taxon>Ecdysozoa</taxon>
        <taxon>Arthropoda</taxon>
        <taxon>Hexapoda</taxon>
        <taxon>Insecta</taxon>
        <taxon>Pterygota</taxon>
        <taxon>Neoptera</taxon>
        <taxon>Endopterygota</taxon>
        <taxon>Diptera</taxon>
        <taxon>Nematocera</taxon>
        <taxon>Culicoidea</taxon>
        <taxon>Culicidae</taxon>
        <taxon>Anophelinae</taxon>
        <taxon>Anopheles</taxon>
    </lineage>
</organism>
<feature type="transmembrane region" description="Helical" evidence="2">
    <location>
        <begin position="70"/>
        <end position="90"/>
    </location>
</feature>
<feature type="transmembrane region" description="Helical" evidence="2">
    <location>
        <begin position="128"/>
        <end position="146"/>
    </location>
</feature>
<feature type="region of interest" description="Disordered" evidence="1">
    <location>
        <begin position="248"/>
        <end position="273"/>
    </location>
</feature>
<keyword evidence="2" id="KW-0472">Membrane</keyword>
<accession>A0A182UY85</accession>
<evidence type="ECO:0000256" key="1">
    <source>
        <dbReference type="SAM" id="MobiDB-lite"/>
    </source>
</evidence>
<feature type="transmembrane region" description="Helical" evidence="2">
    <location>
        <begin position="43"/>
        <end position="64"/>
    </location>
</feature>
<reference evidence="3" key="1">
    <citation type="submission" date="2020-05" db="UniProtKB">
        <authorList>
            <consortium name="EnsemblMetazoa"/>
        </authorList>
    </citation>
    <scope>IDENTIFICATION</scope>
    <source>
        <strain evidence="3">MAF</strain>
    </source>
</reference>
<protein>
    <submittedName>
        <fullName evidence="3">Uncharacterized protein</fullName>
    </submittedName>
</protein>
<keyword evidence="4" id="KW-1185">Reference proteome</keyword>
<evidence type="ECO:0000313" key="3">
    <source>
        <dbReference type="EnsemblMetazoa" id="AMEM005712-PA"/>
    </source>
</evidence>